<protein>
    <submittedName>
        <fullName evidence="1">Uncharacterized protein</fullName>
    </submittedName>
</protein>
<name>A5C0W7_VITVI</name>
<proteinExistence type="predicted"/>
<dbReference type="EMBL" id="AM478213">
    <property type="protein sequence ID" value="CAN64091.1"/>
    <property type="molecule type" value="Genomic_DNA"/>
</dbReference>
<reference evidence="1" key="1">
    <citation type="journal article" date="2007" name="PLoS ONE">
        <title>The first genome sequence of an elite grapevine cultivar (Pinot noir Vitis vinifera L.): coping with a highly heterozygous genome.</title>
        <authorList>
            <person name="Velasco R."/>
            <person name="Zharkikh A."/>
            <person name="Troggio M."/>
            <person name="Cartwright D.A."/>
            <person name="Cestaro A."/>
            <person name="Pruss D."/>
            <person name="Pindo M."/>
            <person name="FitzGerald L.M."/>
            <person name="Vezzulli S."/>
            <person name="Reid J."/>
            <person name="Malacarne G."/>
            <person name="Iliev D."/>
            <person name="Coppola G."/>
            <person name="Wardell B."/>
            <person name="Micheletti D."/>
            <person name="Macalma T."/>
            <person name="Facci M."/>
            <person name="Mitchell J.T."/>
            <person name="Perazzolli M."/>
            <person name="Eldredge G."/>
            <person name="Gatto P."/>
            <person name="Oyzerski R."/>
            <person name="Moretto M."/>
            <person name="Gutin N."/>
            <person name="Stefanini M."/>
            <person name="Chen Y."/>
            <person name="Segala C."/>
            <person name="Davenport C."/>
            <person name="Dematte L."/>
            <person name="Mraz A."/>
            <person name="Battilana J."/>
            <person name="Stormo K."/>
            <person name="Costa F."/>
            <person name="Tao Q."/>
            <person name="Si-Ammour A."/>
            <person name="Harkins T."/>
            <person name="Lackey A."/>
            <person name="Perbost C."/>
            <person name="Taillon B."/>
            <person name="Stella A."/>
            <person name="Solovyev V."/>
            <person name="Fawcett J.A."/>
            <person name="Sterck L."/>
            <person name="Vandepoele K."/>
            <person name="Grando S.M."/>
            <person name="Toppo S."/>
            <person name="Moser C."/>
            <person name="Lanchbury J."/>
            <person name="Bogden R."/>
            <person name="Skolnick M."/>
            <person name="Sgaramella V."/>
            <person name="Bhatnagar S.K."/>
            <person name="Fontana P."/>
            <person name="Gutin A."/>
            <person name="Van de Peer Y."/>
            <person name="Salamini F."/>
            <person name="Viola R."/>
        </authorList>
    </citation>
    <scope>NUCLEOTIDE SEQUENCE</scope>
</reference>
<gene>
    <name evidence="1" type="ORF">VITISV_043528</name>
</gene>
<sequence>MEGEVVDNFSWAFIQGGICILIKLAPFQLRRCCKQKHAITEDFDTNEDFVTKDEGTILEASSLGIGQANKRVRTTNIGGDEAIPASVSSPSDLSLREEVAPCLDEVSLLCHVGDVPSLVAVTGNQDNPENTLGRIEELEPLLTNLDLITHIGNLG</sequence>
<dbReference type="AlphaFoldDB" id="A5C0W7"/>
<evidence type="ECO:0000313" key="1">
    <source>
        <dbReference type="EMBL" id="CAN64091.1"/>
    </source>
</evidence>
<organism evidence="1">
    <name type="scientific">Vitis vinifera</name>
    <name type="common">Grape</name>
    <dbReference type="NCBI Taxonomy" id="29760"/>
    <lineage>
        <taxon>Eukaryota</taxon>
        <taxon>Viridiplantae</taxon>
        <taxon>Streptophyta</taxon>
        <taxon>Embryophyta</taxon>
        <taxon>Tracheophyta</taxon>
        <taxon>Spermatophyta</taxon>
        <taxon>Magnoliopsida</taxon>
        <taxon>eudicotyledons</taxon>
        <taxon>Gunneridae</taxon>
        <taxon>Pentapetalae</taxon>
        <taxon>rosids</taxon>
        <taxon>Vitales</taxon>
        <taxon>Vitaceae</taxon>
        <taxon>Viteae</taxon>
        <taxon>Vitis</taxon>
    </lineage>
</organism>
<accession>A5C0W7</accession>